<gene>
    <name evidence="1" type="ORF">HanXRQr2_Chr10g0458221</name>
</gene>
<dbReference type="Proteomes" id="UP000215914">
    <property type="component" value="Unassembled WGS sequence"/>
</dbReference>
<proteinExistence type="predicted"/>
<protein>
    <submittedName>
        <fullName evidence="1">Uncharacterized protein</fullName>
    </submittedName>
</protein>
<reference evidence="1" key="2">
    <citation type="submission" date="2020-06" db="EMBL/GenBank/DDBJ databases">
        <title>Helianthus annuus Genome sequencing and assembly Release 2.</title>
        <authorList>
            <person name="Gouzy J."/>
            <person name="Langlade N."/>
            <person name="Munos S."/>
        </authorList>
    </citation>
    <scope>NUCLEOTIDE SEQUENCE</scope>
    <source>
        <tissue evidence="1">Leaves</tissue>
    </source>
</reference>
<comment type="caution">
    <text evidence="1">The sequence shown here is derived from an EMBL/GenBank/DDBJ whole genome shotgun (WGS) entry which is preliminary data.</text>
</comment>
<evidence type="ECO:0000313" key="2">
    <source>
        <dbReference type="Proteomes" id="UP000215914"/>
    </source>
</evidence>
<organism evidence="1 2">
    <name type="scientific">Helianthus annuus</name>
    <name type="common">Common sunflower</name>
    <dbReference type="NCBI Taxonomy" id="4232"/>
    <lineage>
        <taxon>Eukaryota</taxon>
        <taxon>Viridiplantae</taxon>
        <taxon>Streptophyta</taxon>
        <taxon>Embryophyta</taxon>
        <taxon>Tracheophyta</taxon>
        <taxon>Spermatophyta</taxon>
        <taxon>Magnoliopsida</taxon>
        <taxon>eudicotyledons</taxon>
        <taxon>Gunneridae</taxon>
        <taxon>Pentapetalae</taxon>
        <taxon>asterids</taxon>
        <taxon>campanulids</taxon>
        <taxon>Asterales</taxon>
        <taxon>Asteraceae</taxon>
        <taxon>Asteroideae</taxon>
        <taxon>Heliantheae alliance</taxon>
        <taxon>Heliantheae</taxon>
        <taxon>Helianthus</taxon>
    </lineage>
</organism>
<accession>A0A9K3I0K7</accession>
<name>A0A9K3I0K7_HELAN</name>
<evidence type="ECO:0000313" key="1">
    <source>
        <dbReference type="EMBL" id="KAF5787916.1"/>
    </source>
</evidence>
<dbReference type="Gramene" id="mRNA:HanXRQr2_Chr10g0458221">
    <property type="protein sequence ID" value="mRNA:HanXRQr2_Chr10g0458221"/>
    <property type="gene ID" value="HanXRQr2_Chr10g0458221"/>
</dbReference>
<reference evidence="1" key="1">
    <citation type="journal article" date="2017" name="Nature">
        <title>The sunflower genome provides insights into oil metabolism, flowering and Asterid evolution.</title>
        <authorList>
            <person name="Badouin H."/>
            <person name="Gouzy J."/>
            <person name="Grassa C.J."/>
            <person name="Murat F."/>
            <person name="Staton S.E."/>
            <person name="Cottret L."/>
            <person name="Lelandais-Briere C."/>
            <person name="Owens G.L."/>
            <person name="Carrere S."/>
            <person name="Mayjonade B."/>
            <person name="Legrand L."/>
            <person name="Gill N."/>
            <person name="Kane N.C."/>
            <person name="Bowers J.E."/>
            <person name="Hubner S."/>
            <person name="Bellec A."/>
            <person name="Berard A."/>
            <person name="Berges H."/>
            <person name="Blanchet N."/>
            <person name="Boniface M.C."/>
            <person name="Brunel D."/>
            <person name="Catrice O."/>
            <person name="Chaidir N."/>
            <person name="Claudel C."/>
            <person name="Donnadieu C."/>
            <person name="Faraut T."/>
            <person name="Fievet G."/>
            <person name="Helmstetter N."/>
            <person name="King M."/>
            <person name="Knapp S.J."/>
            <person name="Lai Z."/>
            <person name="Le Paslier M.C."/>
            <person name="Lippi Y."/>
            <person name="Lorenzon L."/>
            <person name="Mandel J.R."/>
            <person name="Marage G."/>
            <person name="Marchand G."/>
            <person name="Marquand E."/>
            <person name="Bret-Mestries E."/>
            <person name="Morien E."/>
            <person name="Nambeesan S."/>
            <person name="Nguyen T."/>
            <person name="Pegot-Espagnet P."/>
            <person name="Pouilly N."/>
            <person name="Raftis F."/>
            <person name="Sallet E."/>
            <person name="Schiex T."/>
            <person name="Thomas J."/>
            <person name="Vandecasteele C."/>
            <person name="Vares D."/>
            <person name="Vear F."/>
            <person name="Vautrin S."/>
            <person name="Crespi M."/>
            <person name="Mangin B."/>
            <person name="Burke J.M."/>
            <person name="Salse J."/>
            <person name="Munos S."/>
            <person name="Vincourt P."/>
            <person name="Rieseberg L.H."/>
            <person name="Langlade N.B."/>
        </authorList>
    </citation>
    <scope>NUCLEOTIDE SEQUENCE</scope>
    <source>
        <tissue evidence="1">Leaves</tissue>
    </source>
</reference>
<dbReference type="AlphaFoldDB" id="A0A9K3I0K7"/>
<dbReference type="EMBL" id="MNCJ02000325">
    <property type="protein sequence ID" value="KAF5787916.1"/>
    <property type="molecule type" value="Genomic_DNA"/>
</dbReference>
<sequence>MRTCYRLQHHVLNYDLLLLFQMLYKGELMRSDTAKRISLMAVPDTHMILGINAEKVDLILKSKPKEQV</sequence>
<keyword evidence="2" id="KW-1185">Reference proteome</keyword>